<sequence>MSYLRLGKPDLAEYHFKRAIALNAQNPLLLQSAGAVFEHRKEYDRALGVYERVEAMLRDGRSASPAAAADGDGEGGDGRTAMVTDEGVVLGQLTHYAMNFVMFKHARVLVVLERFGEAAEILEQLLRRCPREFNVPFLLGQTYAKLRRHREASACLTRALDIGPENMLSVREAFDALYLQDAEDQEAGPGDADNGENSPAHAATDSMCTPSGGLAPGEDILSPGSSAGSPYMDSPSLHAGRRARAAWRDDWRALGSADDRVDRALDFDIQ</sequence>
<organism evidence="1 2">
    <name type="scientific">Coemansia helicoidea</name>
    <dbReference type="NCBI Taxonomy" id="1286919"/>
    <lineage>
        <taxon>Eukaryota</taxon>
        <taxon>Fungi</taxon>
        <taxon>Fungi incertae sedis</taxon>
        <taxon>Zoopagomycota</taxon>
        <taxon>Kickxellomycotina</taxon>
        <taxon>Kickxellomycetes</taxon>
        <taxon>Kickxellales</taxon>
        <taxon>Kickxellaceae</taxon>
        <taxon>Coemansia</taxon>
    </lineage>
</organism>
<comment type="caution">
    <text evidence="1">The sequence shown here is derived from an EMBL/GenBank/DDBJ whole genome shotgun (WGS) entry which is preliminary data.</text>
</comment>
<name>A0ACC1L1F5_9FUNG</name>
<evidence type="ECO:0000313" key="2">
    <source>
        <dbReference type="Proteomes" id="UP001140087"/>
    </source>
</evidence>
<protein>
    <submittedName>
        <fullName evidence="1">Anaphase-promoting complex subunit cdc27</fullName>
    </submittedName>
</protein>
<evidence type="ECO:0000313" key="1">
    <source>
        <dbReference type="EMBL" id="KAJ2799059.1"/>
    </source>
</evidence>
<dbReference type="EMBL" id="JANBUN010001227">
    <property type="protein sequence ID" value="KAJ2799059.1"/>
    <property type="molecule type" value="Genomic_DNA"/>
</dbReference>
<accession>A0ACC1L1F5</accession>
<gene>
    <name evidence="1" type="primary">CDC27_1</name>
    <name evidence="1" type="ORF">H4R21_003688</name>
</gene>
<keyword evidence="2" id="KW-1185">Reference proteome</keyword>
<proteinExistence type="predicted"/>
<dbReference type="Proteomes" id="UP001140087">
    <property type="component" value="Unassembled WGS sequence"/>
</dbReference>
<reference evidence="1" key="1">
    <citation type="submission" date="2022-07" db="EMBL/GenBank/DDBJ databases">
        <title>Phylogenomic reconstructions and comparative analyses of Kickxellomycotina fungi.</title>
        <authorList>
            <person name="Reynolds N.K."/>
            <person name="Stajich J.E."/>
            <person name="Barry K."/>
            <person name="Grigoriev I.V."/>
            <person name="Crous P."/>
            <person name="Smith M.E."/>
        </authorList>
    </citation>
    <scope>NUCLEOTIDE SEQUENCE</scope>
    <source>
        <strain evidence="1">BCRC 34780</strain>
    </source>
</reference>